<keyword evidence="2" id="KW-1185">Reference proteome</keyword>
<sequence>MVNEFDESARRDELMRMTMRELRQLARDEGVCLGYAGARKDTAVNEIVSCERYRSMHADD</sequence>
<gene>
    <name evidence="1" type="ORF">HMPREF1316_1527</name>
</gene>
<evidence type="ECO:0000313" key="1">
    <source>
        <dbReference type="EMBL" id="ERL09761.1"/>
    </source>
</evidence>
<dbReference type="PATRIC" id="fig|1125712.3.peg.589"/>
<evidence type="ECO:0000313" key="2">
    <source>
        <dbReference type="Proteomes" id="UP000016638"/>
    </source>
</evidence>
<accession>U2VB17</accession>
<proteinExistence type="predicted"/>
<dbReference type="Proteomes" id="UP000016638">
    <property type="component" value="Unassembled WGS sequence"/>
</dbReference>
<reference evidence="1 2" key="1">
    <citation type="submission" date="2013-08" db="EMBL/GenBank/DDBJ databases">
        <authorList>
            <person name="Durkin A.S."/>
            <person name="Haft D.R."/>
            <person name="McCorrison J."/>
            <person name="Torralba M."/>
            <person name="Gillis M."/>
            <person name="Haft D.H."/>
            <person name="Methe B."/>
            <person name="Sutton G."/>
            <person name="Nelson K.E."/>
        </authorList>
    </citation>
    <scope>NUCLEOTIDE SEQUENCE [LARGE SCALE GENOMIC DNA]</scope>
    <source>
        <strain evidence="1 2">F0195</strain>
    </source>
</reference>
<dbReference type="AlphaFoldDB" id="U2VB17"/>
<evidence type="ECO:0008006" key="3">
    <source>
        <dbReference type="Google" id="ProtNLM"/>
    </source>
</evidence>
<dbReference type="OrthoDB" id="9940619at2"/>
<organism evidence="1 2">
    <name type="scientific">Olsenella profusa F0195</name>
    <dbReference type="NCBI Taxonomy" id="1125712"/>
    <lineage>
        <taxon>Bacteria</taxon>
        <taxon>Bacillati</taxon>
        <taxon>Actinomycetota</taxon>
        <taxon>Coriobacteriia</taxon>
        <taxon>Coriobacteriales</taxon>
        <taxon>Atopobiaceae</taxon>
        <taxon>Olsenella</taxon>
    </lineage>
</organism>
<comment type="caution">
    <text evidence="1">The sequence shown here is derived from an EMBL/GenBank/DDBJ whole genome shotgun (WGS) entry which is preliminary data.</text>
</comment>
<dbReference type="RefSeq" id="WP_021725389.1">
    <property type="nucleotide sequence ID" value="NZ_AWEZ01000020.1"/>
</dbReference>
<protein>
    <recommendedName>
        <fullName evidence="3">Rho termination factor N-terminal domain-containing protein</fullName>
    </recommendedName>
</protein>
<name>U2VB17_9ACTN</name>
<dbReference type="STRING" id="1125712.HMPREF1316_1527"/>
<dbReference type="EMBL" id="AWEZ01000020">
    <property type="protein sequence ID" value="ERL09761.1"/>
    <property type="molecule type" value="Genomic_DNA"/>
</dbReference>